<keyword evidence="2" id="KW-0808">Transferase</keyword>
<organism evidence="9 10">
    <name type="scientific">Sphaeroforma arctica JP610</name>
    <dbReference type="NCBI Taxonomy" id="667725"/>
    <lineage>
        <taxon>Eukaryota</taxon>
        <taxon>Ichthyosporea</taxon>
        <taxon>Ichthyophonida</taxon>
        <taxon>Sphaeroforma</taxon>
    </lineage>
</organism>
<dbReference type="GeneID" id="25912383"/>
<evidence type="ECO:0000313" key="10">
    <source>
        <dbReference type="Proteomes" id="UP000054560"/>
    </source>
</evidence>
<protein>
    <recommendedName>
        <fullName evidence="11">Galactokinase</fullName>
    </recommendedName>
</protein>
<dbReference type="InterPro" id="IPR019539">
    <property type="entry name" value="GalKase_N"/>
</dbReference>
<keyword evidence="10" id="KW-1185">Reference proteome</keyword>
<feature type="domain" description="GHMP kinase C-terminal" evidence="7">
    <location>
        <begin position="309"/>
        <end position="381"/>
    </location>
</feature>
<dbReference type="PANTHER" id="PTHR10457:SF7">
    <property type="entry name" value="GALACTOKINASE-RELATED"/>
    <property type="match status" value="1"/>
</dbReference>
<dbReference type="PROSITE" id="PS00627">
    <property type="entry name" value="GHMP_KINASES_ATP"/>
    <property type="match status" value="1"/>
</dbReference>
<dbReference type="EMBL" id="KQ243528">
    <property type="protein sequence ID" value="KNC75601.1"/>
    <property type="molecule type" value="Genomic_DNA"/>
</dbReference>
<dbReference type="PANTHER" id="PTHR10457">
    <property type="entry name" value="MEVALONATE KINASE/GALACTOKINASE"/>
    <property type="match status" value="1"/>
</dbReference>
<reference evidence="9 10" key="1">
    <citation type="submission" date="2011-02" db="EMBL/GenBank/DDBJ databases">
        <title>The Genome Sequence of Sphaeroforma arctica JP610.</title>
        <authorList>
            <consortium name="The Broad Institute Genome Sequencing Platform"/>
            <person name="Russ C."/>
            <person name="Cuomo C."/>
            <person name="Young S.K."/>
            <person name="Zeng Q."/>
            <person name="Gargeya S."/>
            <person name="Alvarado L."/>
            <person name="Berlin A."/>
            <person name="Chapman S.B."/>
            <person name="Chen Z."/>
            <person name="Freedman E."/>
            <person name="Gellesch M."/>
            <person name="Goldberg J."/>
            <person name="Griggs A."/>
            <person name="Gujja S."/>
            <person name="Heilman E."/>
            <person name="Heiman D."/>
            <person name="Howarth C."/>
            <person name="Mehta T."/>
            <person name="Neiman D."/>
            <person name="Pearson M."/>
            <person name="Roberts A."/>
            <person name="Saif S."/>
            <person name="Shea T."/>
            <person name="Shenoy N."/>
            <person name="Sisk P."/>
            <person name="Stolte C."/>
            <person name="Sykes S."/>
            <person name="White J."/>
            <person name="Yandava C."/>
            <person name="Burger G."/>
            <person name="Gray M.W."/>
            <person name="Holland P.W.H."/>
            <person name="King N."/>
            <person name="Lang F.B.F."/>
            <person name="Roger A.J."/>
            <person name="Ruiz-Trillo I."/>
            <person name="Haas B."/>
            <person name="Nusbaum C."/>
            <person name="Birren B."/>
        </authorList>
    </citation>
    <scope>NUCLEOTIDE SEQUENCE [LARGE SCALE GENOMIC DNA]</scope>
    <source>
        <strain evidence="9 10">JP610</strain>
    </source>
</reference>
<dbReference type="Gene3D" id="3.30.230.10">
    <property type="match status" value="1"/>
</dbReference>
<sequence>MSLSSSVAPSVPVIDLTHLFPLHLTQSGSGGHIDHCHGPVLPMAITRRTVLVGRPNGTSTVRFSTDGGLPDFEFEISPKILEPTHAKATPFWSNYIIGVFAQFPRNIQGLDVVVHSDIPMGGGLSSSAALEVATYTLLEALTGDTSRTAVDKALQCMKAENDWANVPCGCMDQTCSTMGQAGTLLLVDCLTMGITRIPLYHGVCFLVADSGHKHKLEGSEFKNRKDQAADVKAIVRKTFPDVQSHQDITPEMLEAVRKDMPDTTYRIGVHVLTEIKRVHRFAEIMVEIETECSAADSDTHTSDTIEAKLRQAGQLMFEAHNSSANNYCVSTPELNELIEIARKVPGVYGSRLTGGGFGGCTVNMVDKNCVGALEKAIREQYSGNATVFTTEAGEGAKVEQFPSKSR</sequence>
<evidence type="ECO:0000259" key="8">
    <source>
        <dbReference type="Pfam" id="PF10509"/>
    </source>
</evidence>
<dbReference type="GO" id="GO:0005524">
    <property type="term" value="F:ATP binding"/>
    <property type="evidence" value="ECO:0007669"/>
    <property type="project" value="UniProtKB-KW"/>
</dbReference>
<dbReference type="OrthoDB" id="275179at2759"/>
<dbReference type="InterPro" id="IPR013750">
    <property type="entry name" value="GHMP_kinase_C_dom"/>
</dbReference>
<evidence type="ECO:0000256" key="3">
    <source>
        <dbReference type="ARBA" id="ARBA00022741"/>
    </source>
</evidence>
<accession>A0A0L0FGN2</accession>
<dbReference type="Pfam" id="PF10509">
    <property type="entry name" value="GalKase_gal_bdg"/>
    <property type="match status" value="1"/>
</dbReference>
<evidence type="ECO:0008006" key="11">
    <source>
        <dbReference type="Google" id="ProtNLM"/>
    </source>
</evidence>
<evidence type="ECO:0000256" key="1">
    <source>
        <dbReference type="ARBA" id="ARBA00006566"/>
    </source>
</evidence>
<dbReference type="InterPro" id="IPR036554">
    <property type="entry name" value="GHMP_kinase_C_sf"/>
</dbReference>
<evidence type="ECO:0000313" key="9">
    <source>
        <dbReference type="EMBL" id="KNC75601.1"/>
    </source>
</evidence>
<keyword evidence="3" id="KW-0547">Nucleotide-binding</keyword>
<dbReference type="AlphaFoldDB" id="A0A0L0FGN2"/>
<dbReference type="Pfam" id="PF08544">
    <property type="entry name" value="GHMP_kinases_C"/>
    <property type="match status" value="1"/>
</dbReference>
<dbReference type="Proteomes" id="UP000054560">
    <property type="component" value="Unassembled WGS sequence"/>
</dbReference>
<gene>
    <name evidence="9" type="ORF">SARC_11879</name>
</gene>
<dbReference type="GO" id="GO:0005829">
    <property type="term" value="C:cytosol"/>
    <property type="evidence" value="ECO:0007669"/>
    <property type="project" value="TreeGrafter"/>
</dbReference>
<keyword evidence="5" id="KW-0067">ATP-binding</keyword>
<dbReference type="InterPro" id="IPR000705">
    <property type="entry name" value="Galactokinase"/>
</dbReference>
<dbReference type="SUPFAM" id="SSF54211">
    <property type="entry name" value="Ribosomal protein S5 domain 2-like"/>
    <property type="match status" value="1"/>
</dbReference>
<dbReference type="PRINTS" id="PR00959">
    <property type="entry name" value="MEVGALKINASE"/>
</dbReference>
<dbReference type="InterPro" id="IPR006204">
    <property type="entry name" value="GHMP_kinase_N_dom"/>
</dbReference>
<dbReference type="PRINTS" id="PR00473">
    <property type="entry name" value="GALCTOKINASE"/>
</dbReference>
<evidence type="ECO:0000256" key="2">
    <source>
        <dbReference type="ARBA" id="ARBA00022679"/>
    </source>
</evidence>
<dbReference type="InterPro" id="IPR014721">
    <property type="entry name" value="Ribsml_uS5_D2-typ_fold_subgr"/>
</dbReference>
<evidence type="ECO:0000259" key="7">
    <source>
        <dbReference type="Pfam" id="PF08544"/>
    </source>
</evidence>
<evidence type="ECO:0000256" key="5">
    <source>
        <dbReference type="ARBA" id="ARBA00022840"/>
    </source>
</evidence>
<dbReference type="SUPFAM" id="SSF55060">
    <property type="entry name" value="GHMP Kinase, C-terminal domain"/>
    <property type="match status" value="1"/>
</dbReference>
<evidence type="ECO:0000259" key="6">
    <source>
        <dbReference type="Pfam" id="PF00288"/>
    </source>
</evidence>
<proteinExistence type="inferred from homology"/>
<dbReference type="Gene3D" id="3.30.70.890">
    <property type="entry name" value="GHMP kinase, C-terminal domain"/>
    <property type="match status" value="1"/>
</dbReference>
<dbReference type="eggNOG" id="KOG0631">
    <property type="taxonomic scope" value="Eukaryota"/>
</dbReference>
<comment type="similarity">
    <text evidence="1">Belongs to the GHMP kinase family. GalK subfamily.</text>
</comment>
<feature type="domain" description="GHMP kinase N-terminal" evidence="6">
    <location>
        <begin position="94"/>
        <end position="180"/>
    </location>
</feature>
<dbReference type="GO" id="GO:0006012">
    <property type="term" value="P:galactose metabolic process"/>
    <property type="evidence" value="ECO:0007669"/>
    <property type="project" value="InterPro"/>
</dbReference>
<evidence type="ECO:0000256" key="4">
    <source>
        <dbReference type="ARBA" id="ARBA00022777"/>
    </source>
</evidence>
<dbReference type="Pfam" id="PF00288">
    <property type="entry name" value="GHMP_kinases_N"/>
    <property type="match status" value="1"/>
</dbReference>
<keyword evidence="4" id="KW-0418">Kinase</keyword>
<dbReference type="PIRSF" id="PIRSF000530">
    <property type="entry name" value="Galactokinase"/>
    <property type="match status" value="1"/>
</dbReference>
<dbReference type="InterPro" id="IPR006203">
    <property type="entry name" value="GHMP_knse_ATP-bd_CS"/>
</dbReference>
<dbReference type="RefSeq" id="XP_014149503.1">
    <property type="nucleotide sequence ID" value="XM_014294028.1"/>
</dbReference>
<feature type="domain" description="Galactokinase N-terminal" evidence="8">
    <location>
        <begin position="30"/>
        <end position="55"/>
    </location>
</feature>
<dbReference type="InterPro" id="IPR006206">
    <property type="entry name" value="Mevalonate/galactokinase"/>
</dbReference>
<dbReference type="InterPro" id="IPR020568">
    <property type="entry name" value="Ribosomal_Su5_D2-typ_SF"/>
</dbReference>
<dbReference type="GO" id="GO:0004335">
    <property type="term" value="F:galactokinase activity"/>
    <property type="evidence" value="ECO:0007669"/>
    <property type="project" value="InterPro"/>
</dbReference>
<name>A0A0L0FGN2_9EUKA</name>
<dbReference type="STRING" id="667725.A0A0L0FGN2"/>